<protein>
    <submittedName>
        <fullName evidence="3">Uncharacterized protein</fullName>
    </submittedName>
</protein>
<evidence type="ECO:0000313" key="3">
    <source>
        <dbReference type="EMBL" id="CAA9393291.1"/>
    </source>
</evidence>
<name>A0A6J4NP02_9BACT</name>
<feature type="compositionally biased region" description="Polar residues" evidence="1">
    <location>
        <begin position="202"/>
        <end position="216"/>
    </location>
</feature>
<evidence type="ECO:0000256" key="2">
    <source>
        <dbReference type="SAM" id="Phobius"/>
    </source>
</evidence>
<feature type="compositionally biased region" description="Basic and acidic residues" evidence="1">
    <location>
        <begin position="23"/>
        <end position="32"/>
    </location>
</feature>
<keyword evidence="2" id="KW-1133">Transmembrane helix</keyword>
<feature type="transmembrane region" description="Helical" evidence="2">
    <location>
        <begin position="64"/>
        <end position="92"/>
    </location>
</feature>
<keyword evidence="2" id="KW-0812">Transmembrane</keyword>
<proteinExistence type="predicted"/>
<reference evidence="3" key="1">
    <citation type="submission" date="2020-02" db="EMBL/GenBank/DDBJ databases">
        <authorList>
            <person name="Meier V. D."/>
        </authorList>
    </citation>
    <scope>NUCLEOTIDE SEQUENCE</scope>
    <source>
        <strain evidence="3">AVDCRST_MAG74</strain>
    </source>
</reference>
<keyword evidence="2" id="KW-0472">Membrane</keyword>
<feature type="compositionally biased region" description="Polar residues" evidence="1">
    <location>
        <begin position="132"/>
        <end position="153"/>
    </location>
</feature>
<dbReference type="AlphaFoldDB" id="A0A6J4NP02"/>
<sequence>MSVATNEITAIPAAMPFAENEEEREKLLKQAADENSSDDVSTAKVEEEELDEPIQTVKTPKKKLFLAFVGFVFGFVLLLAVLSWFFGIGIFAKTKTQAVDRTAKTNSSASTAPATEDEKLKMALNLVAEKNPNASNDATVNPDSATNSNTDASGTIPPVKVADLNEPVVVPDALSNPNRLASNNSIVYPGRTNAAQNPVIAENNQSSSSVGKTNLTLPKPNRSENTPAGRSLFFGIEEKDSSERNSSSSANLQTVSSGQTLDFTNAATQTAIPFGTLLPVRFLGAVYTLRASGGLVRMELTRGVSGKNYSYPAGTILVGTLRGSEYKRAFVSVVGLIDPNTGGLLKFEGEVMGNDGASGAVGRRRQVKGAWSRVFGGLREAGSVALGAINGRRSGGTVILSDSTAKASGVLSDELSGLIGNRTSGEFVEVSAGTSGFVLVTDLPDEISTSDALAKNSKAATGLSENELAELFSSGSKEKIRAALPRMTPAFRKLAESALSAMDGE</sequence>
<feature type="region of interest" description="Disordered" evidence="1">
    <location>
        <begin position="131"/>
        <end position="156"/>
    </location>
</feature>
<feature type="region of interest" description="Disordered" evidence="1">
    <location>
        <begin position="22"/>
        <end position="52"/>
    </location>
</feature>
<organism evidence="3">
    <name type="scientific">uncultured Pyrinomonadaceae bacterium</name>
    <dbReference type="NCBI Taxonomy" id="2283094"/>
    <lineage>
        <taxon>Bacteria</taxon>
        <taxon>Pseudomonadati</taxon>
        <taxon>Acidobacteriota</taxon>
        <taxon>Blastocatellia</taxon>
        <taxon>Blastocatellales</taxon>
        <taxon>Pyrinomonadaceae</taxon>
        <taxon>environmental samples</taxon>
    </lineage>
</organism>
<dbReference type="EMBL" id="CADCUR010000094">
    <property type="protein sequence ID" value="CAA9393291.1"/>
    <property type="molecule type" value="Genomic_DNA"/>
</dbReference>
<evidence type="ECO:0000256" key="1">
    <source>
        <dbReference type="SAM" id="MobiDB-lite"/>
    </source>
</evidence>
<feature type="region of interest" description="Disordered" evidence="1">
    <location>
        <begin position="201"/>
        <end position="229"/>
    </location>
</feature>
<gene>
    <name evidence="3" type="ORF">AVDCRST_MAG74-1126</name>
</gene>
<accession>A0A6J4NP02</accession>